<name>A0A7C9UVQ9_9PROT</name>
<comment type="caution">
    <text evidence="3">The sequence shown here is derived from an EMBL/GenBank/DDBJ whole genome shotgun (WGS) entry which is preliminary data.</text>
</comment>
<accession>A0A7C9UVQ9</accession>
<organism evidence="3 4">
    <name type="scientific">Magnetospirillum aberrantis SpK</name>
    <dbReference type="NCBI Taxonomy" id="908842"/>
    <lineage>
        <taxon>Bacteria</taxon>
        <taxon>Pseudomonadati</taxon>
        <taxon>Pseudomonadota</taxon>
        <taxon>Alphaproteobacteria</taxon>
        <taxon>Rhodospirillales</taxon>
        <taxon>Rhodospirillaceae</taxon>
        <taxon>Magnetospirillum</taxon>
    </lineage>
</organism>
<evidence type="ECO:0000259" key="2">
    <source>
        <dbReference type="Pfam" id="PF20157"/>
    </source>
</evidence>
<protein>
    <submittedName>
        <fullName evidence="3">Motility associated factor glycosyltransferase family protein</fullName>
    </submittedName>
</protein>
<keyword evidence="3" id="KW-0808">Transferase</keyword>
<dbReference type="InterPro" id="IPR045376">
    <property type="entry name" value="Maf_N"/>
</dbReference>
<dbReference type="InterPro" id="IPR002826">
    <property type="entry name" value="MptE-like"/>
</dbReference>
<proteinExistence type="predicted"/>
<gene>
    <name evidence="3" type="ORF">G4223_13795</name>
</gene>
<dbReference type="PANTHER" id="PTHR41786">
    <property type="entry name" value="MOTILITY ACCESSORY FACTOR MAF"/>
    <property type="match status" value="1"/>
</dbReference>
<evidence type="ECO:0000313" key="3">
    <source>
        <dbReference type="EMBL" id="NFV81186.1"/>
    </source>
</evidence>
<feature type="domain" description="6-hydroxymethylpterin diphosphokinase MptE-like" evidence="1">
    <location>
        <begin position="245"/>
        <end position="414"/>
    </location>
</feature>
<evidence type="ECO:0000259" key="1">
    <source>
        <dbReference type="Pfam" id="PF01973"/>
    </source>
</evidence>
<dbReference type="PANTHER" id="PTHR41786:SF1">
    <property type="entry name" value="6-HYDROXYMETHYLPTERIN DIPHOSPHOKINASE MPTE-LIKE DOMAIN-CONTAINING PROTEIN"/>
    <property type="match status" value="1"/>
</dbReference>
<dbReference type="AlphaFoldDB" id="A0A7C9UVQ9"/>
<evidence type="ECO:0000313" key="4">
    <source>
        <dbReference type="Proteomes" id="UP000480684"/>
    </source>
</evidence>
<dbReference type="Pfam" id="PF20157">
    <property type="entry name" value="Maf_flag10_N"/>
    <property type="match status" value="1"/>
</dbReference>
<keyword evidence="4" id="KW-1185">Reference proteome</keyword>
<reference evidence="3 4" key="1">
    <citation type="submission" date="2020-02" db="EMBL/GenBank/DDBJ databases">
        <authorList>
            <person name="Dziuba M."/>
            <person name="Kuznetsov B."/>
            <person name="Mardanov A."/>
            <person name="Ravin N."/>
            <person name="Grouzdev D."/>
        </authorList>
    </citation>
    <scope>NUCLEOTIDE SEQUENCE [LARGE SCALE GENOMIC DNA]</scope>
    <source>
        <strain evidence="3 4">SpK</strain>
    </source>
</reference>
<dbReference type="Proteomes" id="UP000480684">
    <property type="component" value="Unassembled WGS sequence"/>
</dbReference>
<dbReference type="EMBL" id="JAAIYP010000039">
    <property type="protein sequence ID" value="NFV81186.1"/>
    <property type="molecule type" value="Genomic_DNA"/>
</dbReference>
<dbReference type="RefSeq" id="WP_163680851.1">
    <property type="nucleotide sequence ID" value="NZ_JAAIYP010000039.1"/>
</dbReference>
<dbReference type="GO" id="GO:0016740">
    <property type="term" value="F:transferase activity"/>
    <property type="evidence" value="ECO:0007669"/>
    <property type="project" value="UniProtKB-KW"/>
</dbReference>
<dbReference type="Pfam" id="PF01973">
    <property type="entry name" value="MptE-like"/>
    <property type="match status" value="1"/>
</dbReference>
<feature type="domain" description="Glycosyltransferase Maf N-terminal" evidence="2">
    <location>
        <begin position="6"/>
        <end position="229"/>
    </location>
</feature>
<sequence length="651" mass="73672">MADMSLFERNLALLQSTQPNVGRLLSGYVPQSQLVYDEDGEPDVEFRGMRLYGMGAEKYVRRPKTEPWQYPHRFTLGPPQVERLDPQTGDFMKRYLRRAVDAGMTFKTLQTTQTAYHLVVLGIGLGAHINGLIDLHQSRHVALVEPNVEFLYQSLFVFDWTALAERCAAEGRAFNIVVSDSPDEISLIVRTMIKNANAASVDGTVVQVHYPSPTLLATGPELDKQIGLMLSGFGFMEDEFHMISNTYANLEDGTARVLKWRRDEAYPLPVLVVGSGGSFDESVEDIRRLSDRALVVSCGTALRPMLMAGIKPDVHIELERDDVRYDILSELIQGFDVRDIWLVGSSTVWPEFRRMFPKRLYYFRPALSAFPLFGLGPDSGLHQASPTVTNAALCFAQAIGARQIYFFGVDMSTRDPNRHHSRNSWQYTQAHEYVYRGGWDLELPGNFGGTVLTNDVLLWAHDELEMAIRAVPGGRKYFNCSDGARIAGALPKLPKSVQLPEPGRPKKQLVEQLMTSFPLYAADVFQERWRDGALYRDLEEAAVELIDVIERHRDHLLDLSYLVELMADYSVVTRQLPVEKLVLRGTVLMILMCGEYFLSRLEQIGRREELARIMGEEFIRSFEEMGAQACDDLRAMIEERVTLSRRAAEDA</sequence>